<reference evidence="5" key="1">
    <citation type="journal article" date="2021" name="Environ. Microbiol.">
        <title>Genomic characterization of three novel Desulfobacterota classes expand the metabolic and phylogenetic diversity of the phylum.</title>
        <authorList>
            <person name="Murphy C.L."/>
            <person name="Biggerstaff J."/>
            <person name="Eichhorn A."/>
            <person name="Ewing E."/>
            <person name="Shahan R."/>
            <person name="Soriano D."/>
            <person name="Stewart S."/>
            <person name="VanMol K."/>
            <person name="Walker R."/>
            <person name="Walters P."/>
            <person name="Elshahed M.S."/>
            <person name="Youssef N.H."/>
        </authorList>
    </citation>
    <scope>NUCLEOTIDE SEQUENCE</scope>
    <source>
        <strain evidence="5">Zod_Metabat.24</strain>
    </source>
</reference>
<comment type="caution">
    <text evidence="5">The sequence shown here is derived from an EMBL/GenBank/DDBJ whole genome shotgun (WGS) entry which is preliminary data.</text>
</comment>
<keyword evidence="2 3" id="KW-0802">TPR repeat</keyword>
<feature type="signal peptide" evidence="4">
    <location>
        <begin position="1"/>
        <end position="23"/>
    </location>
</feature>
<evidence type="ECO:0000256" key="2">
    <source>
        <dbReference type="ARBA" id="ARBA00022803"/>
    </source>
</evidence>
<protein>
    <submittedName>
        <fullName evidence="5">Tetratricopeptide repeat protein</fullName>
    </submittedName>
</protein>
<dbReference type="Pfam" id="PF13414">
    <property type="entry name" value="TPR_11"/>
    <property type="match status" value="1"/>
</dbReference>
<organism evidence="5 6">
    <name type="scientific">Candidatus Zymogenus saltonus</name>
    <dbReference type="NCBI Taxonomy" id="2844893"/>
    <lineage>
        <taxon>Bacteria</taxon>
        <taxon>Deltaproteobacteria</taxon>
        <taxon>Candidatus Zymogenia</taxon>
        <taxon>Candidatus Zymogeniales</taxon>
        <taxon>Candidatus Zymogenaceae</taxon>
        <taxon>Candidatus Zymogenus</taxon>
    </lineage>
</organism>
<dbReference type="AlphaFoldDB" id="A0A9D8KCQ7"/>
<accession>A0A9D8KCQ7</accession>
<dbReference type="SMART" id="SM00028">
    <property type="entry name" value="TPR"/>
    <property type="match status" value="4"/>
</dbReference>
<dbReference type="PROSITE" id="PS50005">
    <property type="entry name" value="TPR"/>
    <property type="match status" value="1"/>
</dbReference>
<dbReference type="EMBL" id="JAFGIX010000011">
    <property type="protein sequence ID" value="MBN1572077.1"/>
    <property type="molecule type" value="Genomic_DNA"/>
</dbReference>
<dbReference type="Gene3D" id="1.25.40.10">
    <property type="entry name" value="Tetratricopeptide repeat domain"/>
    <property type="match status" value="2"/>
</dbReference>
<dbReference type="PANTHER" id="PTHR44858:SF1">
    <property type="entry name" value="UDP-N-ACETYLGLUCOSAMINE--PEPTIDE N-ACETYLGLUCOSAMINYLTRANSFERASE SPINDLY-RELATED"/>
    <property type="match status" value="1"/>
</dbReference>
<sequence>MKRKNLLPVILSLVLAVSLLTAAYGQDLKTRVNEIERAHLDGKLDGVINKYKGQVKENPNDPVLHYLLGIAYLYSEMDVKEATFDKAYKELARAKELDPNMKYVNYSLGTVYWYRGEHEKALDAYREEIRLDPEDGWNYYNLGLAYEGLKKWDKAWSQYIIAIEKDPTIHYAHNNLGGIALNWKGDFFRALDEFKAAMELKPDEKLYRKNYNKAVKKLKGLKDSVEKGELTLPTDEKKKLNSLDLKEVEVE</sequence>
<dbReference type="InterPro" id="IPR050498">
    <property type="entry name" value="Ycf3"/>
</dbReference>
<evidence type="ECO:0000256" key="4">
    <source>
        <dbReference type="SAM" id="SignalP"/>
    </source>
</evidence>
<dbReference type="InterPro" id="IPR011990">
    <property type="entry name" value="TPR-like_helical_dom_sf"/>
</dbReference>
<feature type="chain" id="PRO_5038629488" evidence="4">
    <location>
        <begin position="24"/>
        <end position="251"/>
    </location>
</feature>
<feature type="repeat" description="TPR" evidence="3">
    <location>
        <begin position="102"/>
        <end position="135"/>
    </location>
</feature>
<dbReference type="PANTHER" id="PTHR44858">
    <property type="entry name" value="TETRATRICOPEPTIDE REPEAT PROTEIN 6"/>
    <property type="match status" value="1"/>
</dbReference>
<keyword evidence="1" id="KW-0677">Repeat</keyword>
<evidence type="ECO:0000313" key="5">
    <source>
        <dbReference type="EMBL" id="MBN1572077.1"/>
    </source>
</evidence>
<keyword evidence="4" id="KW-0732">Signal</keyword>
<dbReference type="SUPFAM" id="SSF48452">
    <property type="entry name" value="TPR-like"/>
    <property type="match status" value="1"/>
</dbReference>
<reference evidence="5" key="2">
    <citation type="submission" date="2021-01" db="EMBL/GenBank/DDBJ databases">
        <authorList>
            <person name="Hahn C.R."/>
            <person name="Youssef N.H."/>
            <person name="Elshahed M."/>
        </authorList>
    </citation>
    <scope>NUCLEOTIDE SEQUENCE</scope>
    <source>
        <strain evidence="5">Zod_Metabat.24</strain>
    </source>
</reference>
<dbReference type="InterPro" id="IPR019734">
    <property type="entry name" value="TPR_rpt"/>
</dbReference>
<proteinExistence type="predicted"/>
<evidence type="ECO:0000256" key="1">
    <source>
        <dbReference type="ARBA" id="ARBA00022737"/>
    </source>
</evidence>
<name>A0A9D8KCQ7_9DELT</name>
<evidence type="ECO:0000313" key="6">
    <source>
        <dbReference type="Proteomes" id="UP000809273"/>
    </source>
</evidence>
<gene>
    <name evidence="5" type="ORF">JW984_02655</name>
</gene>
<evidence type="ECO:0000256" key="3">
    <source>
        <dbReference type="PROSITE-ProRule" id="PRU00339"/>
    </source>
</evidence>
<dbReference type="PROSITE" id="PS50293">
    <property type="entry name" value="TPR_REGION"/>
    <property type="match status" value="1"/>
</dbReference>
<dbReference type="Proteomes" id="UP000809273">
    <property type="component" value="Unassembled WGS sequence"/>
</dbReference>